<dbReference type="Proteomes" id="UP001302696">
    <property type="component" value="Chromosome"/>
</dbReference>
<protein>
    <submittedName>
        <fullName evidence="1">Uncharacterized protein</fullName>
    </submittedName>
</protein>
<evidence type="ECO:0000313" key="2">
    <source>
        <dbReference type="Proteomes" id="UP001302696"/>
    </source>
</evidence>
<dbReference type="RefSeq" id="WP_320531932.1">
    <property type="nucleotide sequence ID" value="NZ_CP104768.1"/>
</dbReference>
<accession>A0ABZ0Q7E8</accession>
<sequence length="41" mass="4382">MIEKVSQKTLVRIGEGSFQIYSKLSSNPSTTDLPGGGVKDI</sequence>
<evidence type="ECO:0000313" key="1">
    <source>
        <dbReference type="EMBL" id="WPC22264.1"/>
    </source>
</evidence>
<name>A0ABZ0Q7E8_9LACO</name>
<reference evidence="2" key="1">
    <citation type="submission" date="2024-06" db="EMBL/GenBank/DDBJ databases">
        <authorList>
            <person name="Chang H.C."/>
            <person name="Mun S.Y."/>
        </authorList>
    </citation>
    <scope>NUCLEOTIDE SEQUENCE [LARGE SCALE GENOMIC DNA]</scope>
    <source>
        <strain evidence="2">KT1</strain>
    </source>
</reference>
<gene>
    <name evidence="1" type="ORF">N6G96_03320</name>
</gene>
<proteinExistence type="predicted"/>
<keyword evidence="2" id="KW-1185">Reference proteome</keyword>
<dbReference type="EMBL" id="CP104778">
    <property type="protein sequence ID" value="WPC22264.1"/>
    <property type="molecule type" value="Genomic_DNA"/>
</dbReference>
<organism evidence="1 2">
    <name type="scientific">Pediococcus inopinatus</name>
    <dbReference type="NCBI Taxonomy" id="114090"/>
    <lineage>
        <taxon>Bacteria</taxon>
        <taxon>Bacillati</taxon>
        <taxon>Bacillota</taxon>
        <taxon>Bacilli</taxon>
        <taxon>Lactobacillales</taxon>
        <taxon>Lactobacillaceae</taxon>
        <taxon>Pediococcus</taxon>
    </lineage>
</organism>